<keyword evidence="2" id="KW-1185">Reference proteome</keyword>
<sequence>MTSVSSVYPLVHLATVWPRVPSHAVTQRASWTVLKPEGAPEWYLQLFIQTSHADRLSSRLKLFSRTCRDCEPTENSTRASSAVYMPTSLSKELSYTVDNVDDITGVFRWSRKQNRGSPKVTELAHKLGLPPATSLTHRLAVLMCNLYFQQPIPTNPGLLEVMFSEFILELKLRLDRLISLPDCSAYVDSEDAIYEAGCSSDHKRASTYLNIVDSVDVGFEYWSEDEQLNLYKVLERFNTCIQKARPLSHVKCEDADFGRTVAKEVDEESSTTDAEDAFFDAEEDIESLKRGDNSDSETLRAVSVTQTTSDEAIEEARCILQWLQSMGRVQFMRLLMPSVCLEALITLHSITPHTRLVPWYSRALEELVTQLNVILARLTDGRTSLDGYTNCEEVMCPILSDDTLSFLCDLASGAVCGQTDWTAHSTGWVLVDRASRSFTDFQSLCGLKTPSKASGSQSTKPVISPFQFTSSAQSWFANDPPLDLRQPTWETYVLRTNIGQPNPLASRLGPQRLCVELNSEDVRKRQYDRLLVAGAFSYDTQFF</sequence>
<dbReference type="EMBL" id="LUCH01003376">
    <property type="protein sequence ID" value="KAF5400213.1"/>
    <property type="molecule type" value="Genomic_DNA"/>
</dbReference>
<comment type="caution">
    <text evidence="1">The sequence shown here is derived from an EMBL/GenBank/DDBJ whole genome shotgun (WGS) entry which is preliminary data.</text>
</comment>
<evidence type="ECO:0000313" key="2">
    <source>
        <dbReference type="Proteomes" id="UP000748531"/>
    </source>
</evidence>
<name>A0A8J4T6W2_9TREM</name>
<proteinExistence type="predicted"/>
<reference evidence="1" key="1">
    <citation type="submission" date="2019-05" db="EMBL/GenBank/DDBJ databases">
        <title>Annotation for the trematode Paragonimus heterotremus.</title>
        <authorList>
            <person name="Choi Y.-J."/>
        </authorList>
    </citation>
    <scope>NUCLEOTIDE SEQUENCE</scope>
    <source>
        <strain evidence="1">LC</strain>
    </source>
</reference>
<gene>
    <name evidence="1" type="ORF">PHET_06223</name>
</gene>
<protein>
    <recommendedName>
        <fullName evidence="3">Rab3 GTPase-activating protein catalytic subunit</fullName>
    </recommendedName>
</protein>
<dbReference type="AlphaFoldDB" id="A0A8J4T6W2"/>
<evidence type="ECO:0008006" key="3">
    <source>
        <dbReference type="Google" id="ProtNLM"/>
    </source>
</evidence>
<accession>A0A8J4T6W2</accession>
<organism evidence="1 2">
    <name type="scientific">Paragonimus heterotremus</name>
    <dbReference type="NCBI Taxonomy" id="100268"/>
    <lineage>
        <taxon>Eukaryota</taxon>
        <taxon>Metazoa</taxon>
        <taxon>Spiralia</taxon>
        <taxon>Lophotrochozoa</taxon>
        <taxon>Platyhelminthes</taxon>
        <taxon>Trematoda</taxon>
        <taxon>Digenea</taxon>
        <taxon>Plagiorchiida</taxon>
        <taxon>Troglotremata</taxon>
        <taxon>Troglotrematidae</taxon>
        <taxon>Paragonimus</taxon>
    </lineage>
</organism>
<dbReference type="OrthoDB" id="6278752at2759"/>
<dbReference type="Proteomes" id="UP000748531">
    <property type="component" value="Unassembled WGS sequence"/>
</dbReference>
<evidence type="ECO:0000313" key="1">
    <source>
        <dbReference type="EMBL" id="KAF5400213.1"/>
    </source>
</evidence>